<proteinExistence type="predicted"/>
<reference evidence="2 3" key="1">
    <citation type="journal article" date="2012" name="Proc. Natl. Acad. Sci. U.S.A.">
        <title>Comparative genomics of Ceriporiopsis subvermispora and Phanerochaete chrysosporium provide insight into selective ligninolysis.</title>
        <authorList>
            <person name="Fernandez-Fueyo E."/>
            <person name="Ruiz-Duenas F.J."/>
            <person name="Ferreira P."/>
            <person name="Floudas D."/>
            <person name="Hibbett D.S."/>
            <person name="Canessa P."/>
            <person name="Larrondo L.F."/>
            <person name="James T.Y."/>
            <person name="Seelenfreund D."/>
            <person name="Lobos S."/>
            <person name="Polanco R."/>
            <person name="Tello M."/>
            <person name="Honda Y."/>
            <person name="Watanabe T."/>
            <person name="Watanabe T."/>
            <person name="Ryu J.S."/>
            <person name="Kubicek C.P."/>
            <person name="Schmoll M."/>
            <person name="Gaskell J."/>
            <person name="Hammel K.E."/>
            <person name="St John F.J."/>
            <person name="Vanden Wymelenberg A."/>
            <person name="Sabat G."/>
            <person name="Splinter BonDurant S."/>
            <person name="Syed K."/>
            <person name="Yadav J.S."/>
            <person name="Doddapaneni H."/>
            <person name="Subramanian V."/>
            <person name="Lavin J.L."/>
            <person name="Oguiza J.A."/>
            <person name="Perez G."/>
            <person name="Pisabarro A.G."/>
            <person name="Ramirez L."/>
            <person name="Santoyo F."/>
            <person name="Master E."/>
            <person name="Coutinho P.M."/>
            <person name="Henrissat B."/>
            <person name="Lombard V."/>
            <person name="Magnuson J.K."/>
            <person name="Kuees U."/>
            <person name="Hori C."/>
            <person name="Igarashi K."/>
            <person name="Samejima M."/>
            <person name="Held B.W."/>
            <person name="Barry K.W."/>
            <person name="LaButti K.M."/>
            <person name="Lapidus A."/>
            <person name="Lindquist E.A."/>
            <person name="Lucas S.M."/>
            <person name="Riley R."/>
            <person name="Salamov A.A."/>
            <person name="Hoffmeister D."/>
            <person name="Schwenk D."/>
            <person name="Hadar Y."/>
            <person name="Yarden O."/>
            <person name="de Vries R.P."/>
            <person name="Wiebenga A."/>
            <person name="Stenlid J."/>
            <person name="Eastwood D."/>
            <person name="Grigoriev I.V."/>
            <person name="Berka R.M."/>
            <person name="Blanchette R.A."/>
            <person name="Kersten P."/>
            <person name="Martinez A.T."/>
            <person name="Vicuna R."/>
            <person name="Cullen D."/>
        </authorList>
    </citation>
    <scope>NUCLEOTIDE SEQUENCE [LARGE SCALE GENOMIC DNA]</scope>
    <source>
        <strain evidence="2 3">B</strain>
    </source>
</reference>
<protein>
    <recommendedName>
        <fullName evidence="4">HECT domain-containing protein</fullName>
    </recommendedName>
</protein>
<accession>M2QFM5</accession>
<dbReference type="OrthoDB" id="2802845at2759"/>
<dbReference type="HOGENOM" id="CLU_343250_0_0_1"/>
<dbReference type="EMBL" id="KB445837">
    <property type="protein sequence ID" value="EMD30815.1"/>
    <property type="molecule type" value="Genomic_DNA"/>
</dbReference>
<name>M2QFM5_CERS8</name>
<evidence type="ECO:0000313" key="3">
    <source>
        <dbReference type="Proteomes" id="UP000016930"/>
    </source>
</evidence>
<feature type="compositionally biased region" description="Low complexity" evidence="1">
    <location>
        <begin position="93"/>
        <end position="105"/>
    </location>
</feature>
<sequence length="905" mass="98914">MSAPQSLPYSHPALPSASGQHISSLAAPIQPYLSTRLPPVAPNVSPTQPLVATTAVPGPQPFSGLSNGPFPGLASLVPTAGAGNHVNQARLASSSRSSSRGSSRGQLVASRGRGQARRRGQAVQPPALHSLYPARVPNPSGTGPDLLRIQVLVYPPQSGFELQCYAHLRDTFARSLQQIHLLYELEVPIDTTIVQLAAIVTERMRASPYQYMLTSPAQGLEHERLTLNLLSFRNRGIRRANDGPIILNQWALSASTNLESLLGSRNRFYPQGCCPVADRFTIRFAIARNPVYATIRPSTSTSQHVAHSCIADKLYSEYPTDFSARNSELQSDDLPLCLGCEYEASLEESRTRSPSPIHPAPMQVSPSSSLATLGQPDTLLEPSLGSARTIEDITQEPPAFMSVLQRTSTVLPSQASFVPAAIWEQPWTPAPIMTSSILPCSDIHLFAENCYNAASSGAHVLPLAITGESLADLVTSFKLQVKAACDRQDFTALLSPRRSFMIQPAPSENNPSPTPSFGEGVEREVLFTAFSEYRSSSLFVAPRLDDTYSILNIPIASLAMSENRRDSMSMFGALTALVMLEGLAPTPLDPVYIHYLIYDCDFSSITREIVQEWHPSFYFTLCDWLDTGHGGNISRFGAIVAEYTDLDISSLQTRDTEVHRALAALLLYRALLGRDSPSHPDTRSFLKGFQLPCRNGFSFIKAIRAFEGGSDRLLNLLWTSHITSYDSIADIVEVRGAASLRTSHPSVTISGTQHSIESLIIRFLQGSGVPCQAMWGEICSALPPHIDLAQIDAPAFRSRMFHLAITGADSVPCSGPDRFIQIYLVGDNDPIYQCEPESREHCIKNGNILIRTCFRKAIIFMSFITSLAEAEYSPLVSDTPGTFFEAFDSWLLRELLLSIGNYGLM</sequence>
<evidence type="ECO:0008006" key="4">
    <source>
        <dbReference type="Google" id="ProtNLM"/>
    </source>
</evidence>
<feature type="region of interest" description="Disordered" evidence="1">
    <location>
        <begin position="1"/>
        <end position="20"/>
    </location>
</feature>
<organism evidence="2 3">
    <name type="scientific">Ceriporiopsis subvermispora (strain B)</name>
    <name type="common">White-rot fungus</name>
    <name type="synonym">Gelatoporia subvermispora</name>
    <dbReference type="NCBI Taxonomy" id="914234"/>
    <lineage>
        <taxon>Eukaryota</taxon>
        <taxon>Fungi</taxon>
        <taxon>Dikarya</taxon>
        <taxon>Basidiomycota</taxon>
        <taxon>Agaricomycotina</taxon>
        <taxon>Agaricomycetes</taxon>
        <taxon>Polyporales</taxon>
        <taxon>Gelatoporiaceae</taxon>
        <taxon>Gelatoporia</taxon>
    </lineage>
</organism>
<feature type="region of interest" description="Disordered" evidence="1">
    <location>
        <begin position="88"/>
        <end position="135"/>
    </location>
</feature>
<dbReference type="AlphaFoldDB" id="M2QFM5"/>
<evidence type="ECO:0000313" key="2">
    <source>
        <dbReference type="EMBL" id="EMD30815.1"/>
    </source>
</evidence>
<dbReference type="Proteomes" id="UP000016930">
    <property type="component" value="Unassembled WGS sequence"/>
</dbReference>
<keyword evidence="3" id="KW-1185">Reference proteome</keyword>
<feature type="region of interest" description="Disordered" evidence="1">
    <location>
        <begin position="348"/>
        <end position="372"/>
    </location>
</feature>
<gene>
    <name evidence="2" type="ORF">CERSUDRAFT_78597</name>
</gene>
<evidence type="ECO:0000256" key="1">
    <source>
        <dbReference type="SAM" id="MobiDB-lite"/>
    </source>
</evidence>